<dbReference type="GO" id="GO:0046872">
    <property type="term" value="F:metal ion binding"/>
    <property type="evidence" value="ECO:0007669"/>
    <property type="project" value="UniProtKB-KW"/>
</dbReference>
<dbReference type="InterPro" id="IPR049892">
    <property type="entry name" value="AA9"/>
</dbReference>
<dbReference type="InterPro" id="IPR005103">
    <property type="entry name" value="AA9_LPMO"/>
</dbReference>
<dbReference type="InterPro" id="IPR035971">
    <property type="entry name" value="CBD_sf"/>
</dbReference>
<evidence type="ECO:0000256" key="14">
    <source>
        <dbReference type="ARBA" id="ARBA00045077"/>
    </source>
</evidence>
<keyword evidence="4" id="KW-0479">Metal-binding</keyword>
<keyword evidence="19" id="KW-1185">Reference proteome</keyword>
<gene>
    <name evidence="18" type="ORF">QBC46DRAFT_426799</name>
</gene>
<dbReference type="PANTHER" id="PTHR33353:SF9">
    <property type="entry name" value="ENDOGLUCANASE II"/>
    <property type="match status" value="1"/>
</dbReference>
<keyword evidence="9" id="KW-0503">Monooxygenase</keyword>
<evidence type="ECO:0000256" key="3">
    <source>
        <dbReference type="ARBA" id="ARBA00022525"/>
    </source>
</evidence>
<keyword evidence="11" id="KW-0119">Carbohydrate metabolism</keyword>
<dbReference type="AlphaFoldDB" id="A0AAN6S5Y5"/>
<keyword evidence="8" id="KW-0186">Copper</keyword>
<reference evidence="19" key="1">
    <citation type="journal article" date="2023" name="Mol. Phylogenet. Evol.">
        <title>Genome-scale phylogeny and comparative genomics of the fungal order Sordariales.</title>
        <authorList>
            <person name="Hensen N."/>
            <person name="Bonometti L."/>
            <person name="Westerberg I."/>
            <person name="Brannstrom I.O."/>
            <person name="Guillou S."/>
            <person name="Cros-Aarteil S."/>
            <person name="Calhoun S."/>
            <person name="Haridas S."/>
            <person name="Kuo A."/>
            <person name="Mondo S."/>
            <person name="Pangilinan J."/>
            <person name="Riley R."/>
            <person name="LaButti K."/>
            <person name="Andreopoulos B."/>
            <person name="Lipzen A."/>
            <person name="Chen C."/>
            <person name="Yan M."/>
            <person name="Daum C."/>
            <person name="Ng V."/>
            <person name="Clum A."/>
            <person name="Steindorff A."/>
            <person name="Ohm R.A."/>
            <person name="Martin F."/>
            <person name="Silar P."/>
            <person name="Natvig D.O."/>
            <person name="Lalanne C."/>
            <person name="Gautier V."/>
            <person name="Ament-Velasquez S.L."/>
            <person name="Kruys A."/>
            <person name="Hutchinson M.I."/>
            <person name="Powell A.J."/>
            <person name="Barry K."/>
            <person name="Miller A.N."/>
            <person name="Grigoriev I.V."/>
            <person name="Debuchy R."/>
            <person name="Gladieux P."/>
            <person name="Hiltunen Thoren M."/>
            <person name="Johannesson H."/>
        </authorList>
    </citation>
    <scope>NUCLEOTIDE SEQUENCE [LARGE SCALE GENOMIC DNA]</scope>
    <source>
        <strain evidence="19">CBS 340.73</strain>
    </source>
</reference>
<evidence type="ECO:0000313" key="19">
    <source>
        <dbReference type="Proteomes" id="UP001303473"/>
    </source>
</evidence>
<evidence type="ECO:0000256" key="12">
    <source>
        <dbReference type="ARBA" id="ARBA00023326"/>
    </source>
</evidence>
<comment type="similarity">
    <text evidence="13">Belongs to the polysaccharide monooxygenase AA9 family.</text>
</comment>
<evidence type="ECO:0000256" key="16">
    <source>
        <dbReference type="SAM" id="SignalP"/>
    </source>
</evidence>
<comment type="subcellular location">
    <subcellularLocation>
        <location evidence="2">Secreted</location>
    </subcellularLocation>
</comment>
<evidence type="ECO:0000256" key="1">
    <source>
        <dbReference type="ARBA" id="ARBA00001973"/>
    </source>
</evidence>
<evidence type="ECO:0000256" key="13">
    <source>
        <dbReference type="ARBA" id="ARBA00044502"/>
    </source>
</evidence>
<comment type="cofactor">
    <cofactor evidence="1">
        <name>Cu(2+)</name>
        <dbReference type="ChEBI" id="CHEBI:29036"/>
    </cofactor>
</comment>
<dbReference type="SUPFAM" id="SSF57180">
    <property type="entry name" value="Cellulose-binding domain"/>
    <property type="match status" value="1"/>
</dbReference>
<keyword evidence="3" id="KW-0964">Secreted</keyword>
<evidence type="ECO:0000313" key="18">
    <source>
        <dbReference type="EMBL" id="KAK3942332.1"/>
    </source>
</evidence>
<proteinExistence type="inferred from homology"/>
<dbReference type="Pfam" id="PF03443">
    <property type="entry name" value="AA9"/>
    <property type="match status" value="1"/>
</dbReference>
<feature type="signal peptide" evidence="16">
    <location>
        <begin position="1"/>
        <end position="20"/>
    </location>
</feature>
<evidence type="ECO:0000256" key="2">
    <source>
        <dbReference type="ARBA" id="ARBA00004613"/>
    </source>
</evidence>
<evidence type="ECO:0000256" key="8">
    <source>
        <dbReference type="ARBA" id="ARBA00023008"/>
    </source>
</evidence>
<dbReference type="PROSITE" id="PS51164">
    <property type="entry name" value="CBM1_2"/>
    <property type="match status" value="1"/>
</dbReference>
<dbReference type="CDD" id="cd21175">
    <property type="entry name" value="LPMO_AA9"/>
    <property type="match status" value="1"/>
</dbReference>
<evidence type="ECO:0000256" key="10">
    <source>
        <dbReference type="ARBA" id="ARBA00023157"/>
    </source>
</evidence>
<keyword evidence="6" id="KW-0136">Cellulose degradation</keyword>
<dbReference type="EMBL" id="MU853774">
    <property type="protein sequence ID" value="KAK3942332.1"/>
    <property type="molecule type" value="Genomic_DNA"/>
</dbReference>
<evidence type="ECO:0000256" key="4">
    <source>
        <dbReference type="ARBA" id="ARBA00022723"/>
    </source>
</evidence>
<keyword evidence="7" id="KW-0560">Oxidoreductase</keyword>
<dbReference type="GO" id="GO:0005576">
    <property type="term" value="C:extracellular region"/>
    <property type="evidence" value="ECO:0007669"/>
    <property type="project" value="UniProtKB-SubCell"/>
</dbReference>
<protein>
    <recommendedName>
        <fullName evidence="15">lytic cellulose monooxygenase (C4-dehydrogenating)</fullName>
        <ecNumber evidence="15">1.14.99.56</ecNumber>
    </recommendedName>
</protein>
<keyword evidence="10" id="KW-1015">Disulfide bond</keyword>
<dbReference type="SMART" id="SM00236">
    <property type="entry name" value="fCBD"/>
    <property type="match status" value="1"/>
</dbReference>
<dbReference type="InterPro" id="IPR000254">
    <property type="entry name" value="CBD"/>
</dbReference>
<dbReference type="EC" id="1.14.99.56" evidence="15"/>
<dbReference type="GO" id="GO:0004497">
    <property type="term" value="F:monooxygenase activity"/>
    <property type="evidence" value="ECO:0007669"/>
    <property type="project" value="UniProtKB-KW"/>
</dbReference>
<sequence length="345" mass="34422">MKPFSIAALTAALLAQNAAAHATFQDLWIDGVDYGAQCARLPLSNSPVTNVASDDVRCNAGTSPVASKCPVRAGSTVTVEMHQQPGDRSCSNEAIGGSHYGPLMVYLSKVSDASTADGSSGWFKVFQDSWAKNPSGASGDDDYWGTKDLNTCCGKMNVKIPADLPSGDYLLRAEAVALHTAASSGSAQFYMTCFQLSVAGPGSANPATVSFPGAYKASDPGILVNIHAAMSTYVAPGPTVYAGGSTKSAGSACVGCESTCAPGSGPTASATKASSTAVATPATVSTMKTTSTAAATTTAAASGCGGSCSVAKYGQCGGTGYAGCTNCASGATCSAVSPPYYSQCL</sequence>
<evidence type="ECO:0000256" key="7">
    <source>
        <dbReference type="ARBA" id="ARBA00023002"/>
    </source>
</evidence>
<organism evidence="18 19">
    <name type="scientific">Diplogelasinospora grovesii</name>
    <dbReference type="NCBI Taxonomy" id="303347"/>
    <lineage>
        <taxon>Eukaryota</taxon>
        <taxon>Fungi</taxon>
        <taxon>Dikarya</taxon>
        <taxon>Ascomycota</taxon>
        <taxon>Pezizomycotina</taxon>
        <taxon>Sordariomycetes</taxon>
        <taxon>Sordariomycetidae</taxon>
        <taxon>Sordariales</taxon>
        <taxon>Diplogelasinosporaceae</taxon>
        <taxon>Diplogelasinospora</taxon>
    </lineage>
</organism>
<evidence type="ECO:0000256" key="6">
    <source>
        <dbReference type="ARBA" id="ARBA00023001"/>
    </source>
</evidence>
<dbReference type="Pfam" id="PF00734">
    <property type="entry name" value="CBM_1"/>
    <property type="match status" value="1"/>
</dbReference>
<dbReference type="PANTHER" id="PTHR33353">
    <property type="entry name" value="PUTATIVE (AFU_ORTHOLOGUE AFUA_1G12560)-RELATED"/>
    <property type="match status" value="1"/>
</dbReference>
<evidence type="ECO:0000256" key="15">
    <source>
        <dbReference type="ARBA" id="ARBA00047174"/>
    </source>
</evidence>
<comment type="caution">
    <text evidence="18">The sequence shown here is derived from an EMBL/GenBank/DDBJ whole genome shotgun (WGS) entry which is preliminary data.</text>
</comment>
<dbReference type="GO" id="GO:0030248">
    <property type="term" value="F:cellulose binding"/>
    <property type="evidence" value="ECO:0007669"/>
    <property type="project" value="InterPro"/>
</dbReference>
<feature type="domain" description="CBM1" evidence="17">
    <location>
        <begin position="308"/>
        <end position="345"/>
    </location>
</feature>
<dbReference type="GO" id="GO:0030245">
    <property type="term" value="P:cellulose catabolic process"/>
    <property type="evidence" value="ECO:0007669"/>
    <property type="project" value="UniProtKB-KW"/>
</dbReference>
<evidence type="ECO:0000256" key="9">
    <source>
        <dbReference type="ARBA" id="ARBA00023033"/>
    </source>
</evidence>
<evidence type="ECO:0000259" key="17">
    <source>
        <dbReference type="PROSITE" id="PS51164"/>
    </source>
</evidence>
<name>A0AAN6S5Y5_9PEZI</name>
<keyword evidence="5 16" id="KW-0732">Signal</keyword>
<keyword evidence="12" id="KW-0624">Polysaccharide degradation</keyword>
<comment type="catalytic activity">
    <reaction evidence="14">
        <text>[(1-&gt;4)-beta-D-glucosyl]n+m + reduced acceptor + O2 = 4-dehydro-beta-D-glucosyl-[(1-&gt;4)-beta-D-glucosyl]n-1 + [(1-&gt;4)-beta-D-glucosyl]m + acceptor + H2O.</text>
        <dbReference type="EC" id="1.14.99.56"/>
    </reaction>
</comment>
<keyword evidence="18" id="KW-0378">Hydrolase</keyword>
<evidence type="ECO:0000256" key="5">
    <source>
        <dbReference type="ARBA" id="ARBA00022729"/>
    </source>
</evidence>
<dbReference type="GO" id="GO:0016787">
    <property type="term" value="F:hydrolase activity"/>
    <property type="evidence" value="ECO:0007669"/>
    <property type="project" value="UniProtKB-KW"/>
</dbReference>
<evidence type="ECO:0000256" key="11">
    <source>
        <dbReference type="ARBA" id="ARBA00023277"/>
    </source>
</evidence>
<dbReference type="Proteomes" id="UP001303473">
    <property type="component" value="Unassembled WGS sequence"/>
</dbReference>
<accession>A0AAN6S5Y5</accession>
<feature type="chain" id="PRO_5042964093" description="lytic cellulose monooxygenase (C4-dehydrogenating)" evidence="16">
    <location>
        <begin position="21"/>
        <end position="345"/>
    </location>
</feature>
<dbReference type="Gene3D" id="2.70.50.70">
    <property type="match status" value="1"/>
</dbReference>